<comment type="caution">
    <text evidence="3">The sequence shown here is derived from an EMBL/GenBank/DDBJ whole genome shotgun (WGS) entry which is preliminary data.</text>
</comment>
<protein>
    <recommendedName>
        <fullName evidence="2">Pilus formation protein N-terminal domain-containing protein</fullName>
    </recommendedName>
</protein>
<feature type="chain" id="PRO_5040987840" description="Pilus formation protein N-terminal domain-containing protein" evidence="1">
    <location>
        <begin position="22"/>
        <end position="154"/>
    </location>
</feature>
<dbReference type="Pfam" id="PF13629">
    <property type="entry name" value="T2SS-T3SS_pil_N"/>
    <property type="match status" value="1"/>
</dbReference>
<organism evidence="3 4">
    <name type="scientific">Streptosporangium carneum</name>
    <dbReference type="NCBI Taxonomy" id="47481"/>
    <lineage>
        <taxon>Bacteria</taxon>
        <taxon>Bacillati</taxon>
        <taxon>Actinomycetota</taxon>
        <taxon>Actinomycetes</taxon>
        <taxon>Streptosporangiales</taxon>
        <taxon>Streptosporangiaceae</taxon>
        <taxon>Streptosporangium</taxon>
    </lineage>
</organism>
<proteinExistence type="predicted"/>
<name>A0A9W6IBB2_9ACTN</name>
<reference evidence="3" key="1">
    <citation type="journal article" date="2014" name="Int. J. Syst. Evol. Microbiol.">
        <title>Complete genome sequence of Corynebacterium casei LMG S-19264T (=DSM 44701T), isolated from a smear-ripened cheese.</title>
        <authorList>
            <consortium name="US DOE Joint Genome Institute (JGI-PGF)"/>
            <person name="Walter F."/>
            <person name="Albersmeier A."/>
            <person name="Kalinowski J."/>
            <person name="Ruckert C."/>
        </authorList>
    </citation>
    <scope>NUCLEOTIDE SEQUENCE</scope>
    <source>
        <strain evidence="3">VKM Ac-2007</strain>
    </source>
</reference>
<gene>
    <name evidence="3" type="ORF">GCM10017600_89300</name>
</gene>
<evidence type="ECO:0000313" key="3">
    <source>
        <dbReference type="EMBL" id="GLK15511.1"/>
    </source>
</evidence>
<keyword evidence="1" id="KW-0732">Signal</keyword>
<keyword evidence="4" id="KW-1185">Reference proteome</keyword>
<dbReference type="AlphaFoldDB" id="A0A9W6IBB2"/>
<evidence type="ECO:0000313" key="4">
    <source>
        <dbReference type="Proteomes" id="UP001143474"/>
    </source>
</evidence>
<sequence length="154" mass="16287">MFYRTAAAFTLAIACTMPAAASEISVAVEHAQVVRLPGEASAIVIGNPSIADALVHDGRTLVVTGRLQGRTNVIALDRVGRIIYSREIVVTNPVEGQVAYFRGTDRHTLSCGDVCENVPRVGDADERFNQLTAAQQARLRTAEAGLGDGGGQPQ</sequence>
<dbReference type="InterPro" id="IPR032789">
    <property type="entry name" value="T2SS-T3SS_pil_N"/>
</dbReference>
<dbReference type="Proteomes" id="UP001143474">
    <property type="component" value="Unassembled WGS sequence"/>
</dbReference>
<evidence type="ECO:0000259" key="2">
    <source>
        <dbReference type="Pfam" id="PF13629"/>
    </source>
</evidence>
<reference evidence="3" key="2">
    <citation type="submission" date="2023-01" db="EMBL/GenBank/DDBJ databases">
        <authorList>
            <person name="Sun Q."/>
            <person name="Evtushenko L."/>
        </authorList>
    </citation>
    <scope>NUCLEOTIDE SEQUENCE</scope>
    <source>
        <strain evidence="3">VKM Ac-2007</strain>
    </source>
</reference>
<accession>A0A9W6IBB2</accession>
<feature type="domain" description="Pilus formation protein N-terminal" evidence="2">
    <location>
        <begin position="21"/>
        <end position="91"/>
    </location>
</feature>
<dbReference type="PROSITE" id="PS51257">
    <property type="entry name" value="PROKAR_LIPOPROTEIN"/>
    <property type="match status" value="1"/>
</dbReference>
<feature type="signal peptide" evidence="1">
    <location>
        <begin position="1"/>
        <end position="21"/>
    </location>
</feature>
<dbReference type="EMBL" id="BSEV01000101">
    <property type="protein sequence ID" value="GLK15511.1"/>
    <property type="molecule type" value="Genomic_DNA"/>
</dbReference>
<evidence type="ECO:0000256" key="1">
    <source>
        <dbReference type="SAM" id="SignalP"/>
    </source>
</evidence>